<evidence type="ECO:0008006" key="4">
    <source>
        <dbReference type="Google" id="ProtNLM"/>
    </source>
</evidence>
<dbReference type="EMBL" id="BSUN01000001">
    <property type="protein sequence ID" value="GMA35868.1"/>
    <property type="molecule type" value="Genomic_DNA"/>
</dbReference>
<dbReference type="SUPFAM" id="SSF53649">
    <property type="entry name" value="Alkaline phosphatase-like"/>
    <property type="match status" value="1"/>
</dbReference>
<evidence type="ECO:0000256" key="1">
    <source>
        <dbReference type="SAM" id="MobiDB-lite"/>
    </source>
</evidence>
<organism evidence="2 3">
    <name type="scientific">Demequina litorisediminis</name>
    <dbReference type="NCBI Taxonomy" id="1849022"/>
    <lineage>
        <taxon>Bacteria</taxon>
        <taxon>Bacillati</taxon>
        <taxon>Actinomycetota</taxon>
        <taxon>Actinomycetes</taxon>
        <taxon>Micrococcales</taxon>
        <taxon>Demequinaceae</taxon>
        <taxon>Demequina</taxon>
    </lineage>
</organism>
<dbReference type="Proteomes" id="UP001157125">
    <property type="component" value="Unassembled WGS sequence"/>
</dbReference>
<evidence type="ECO:0000313" key="2">
    <source>
        <dbReference type="EMBL" id="GMA35868.1"/>
    </source>
</evidence>
<reference evidence="3" key="1">
    <citation type="journal article" date="2019" name="Int. J. Syst. Evol. Microbiol.">
        <title>The Global Catalogue of Microorganisms (GCM) 10K type strain sequencing project: providing services to taxonomists for standard genome sequencing and annotation.</title>
        <authorList>
            <consortium name="The Broad Institute Genomics Platform"/>
            <consortium name="The Broad Institute Genome Sequencing Center for Infectious Disease"/>
            <person name="Wu L."/>
            <person name="Ma J."/>
        </authorList>
    </citation>
    <scope>NUCLEOTIDE SEQUENCE [LARGE SCALE GENOMIC DNA]</scope>
    <source>
        <strain evidence="3">NBRC 112299</strain>
    </source>
</reference>
<feature type="compositionally biased region" description="Low complexity" evidence="1">
    <location>
        <begin position="506"/>
        <end position="517"/>
    </location>
</feature>
<protein>
    <recommendedName>
        <fullName evidence="4">Type I phosphodiesterase / nucleotide pyrophosphatase</fullName>
    </recommendedName>
</protein>
<keyword evidence="3" id="KW-1185">Reference proteome</keyword>
<feature type="region of interest" description="Disordered" evidence="1">
    <location>
        <begin position="458"/>
        <end position="554"/>
    </location>
</feature>
<evidence type="ECO:0000313" key="3">
    <source>
        <dbReference type="Proteomes" id="UP001157125"/>
    </source>
</evidence>
<sequence length="578" mass="60537">MPAPLLQAELRAGNLPTLSRWIRGGTHTWTEWTARVPSTTPVSQAGILHGSNEDIPAFRWWDRDLGRMLVANKPADAAVIESRISDGRGLLADEGVSISNLFTGDAATVHLTMSAVAGGASALGSSRPYAAFFSHPAGFARALVMTVGEMLKEVAQGRSQERRGIEPRVARHGSYIALRGVTNVMLRDLNTALVVESMVRGAKAVYVDYVDYDEIAHHAGVTRPESLASLYGLDRVLGTLERVAASGIAAREYDIVAVSDHGQSQGATFAQREGRSLEEFIAERTGGRAVLTAHDREGAGAPAALLVRELAAQGARSAQVAARALDREATADAGAGPREATPIAVVGSGNLGGVWFTAVDHAMSLAEVEEAHPGLVADLVGHPAVGFAVLRTSGGAVAIGAAGTRHLSTGEVAGEDPLAAYPDHTAADFARASAFHHAPDIYLNSTYDPVLDEVAAFEEPGGMPRRRGRLADSAATGPPRRMASGPGTRRTVGPALRRRCPASPTGRMARGAGSSRRPALRKASARPASMGDRGASGAARGCSSMAELQPSQPIARVRFPSPALLRSGPWCRTTLPTE</sequence>
<name>A0ABQ6IGK8_9MICO</name>
<gene>
    <name evidence="2" type="ORF">GCM10025876_20720</name>
</gene>
<comment type="caution">
    <text evidence="2">The sequence shown here is derived from an EMBL/GenBank/DDBJ whole genome shotgun (WGS) entry which is preliminary data.</text>
</comment>
<dbReference type="InterPro" id="IPR002591">
    <property type="entry name" value="Phosphodiest/P_Trfase"/>
</dbReference>
<dbReference type="Gene3D" id="3.40.720.10">
    <property type="entry name" value="Alkaline Phosphatase, subunit A"/>
    <property type="match status" value="1"/>
</dbReference>
<accession>A0ABQ6IGK8</accession>
<proteinExistence type="predicted"/>
<dbReference type="Pfam" id="PF01663">
    <property type="entry name" value="Phosphodiest"/>
    <property type="match status" value="1"/>
</dbReference>
<dbReference type="InterPro" id="IPR017850">
    <property type="entry name" value="Alkaline_phosphatase_core_sf"/>
</dbReference>